<feature type="compositionally biased region" description="Basic and acidic residues" evidence="1">
    <location>
        <begin position="1"/>
        <end position="10"/>
    </location>
</feature>
<gene>
    <name evidence="2" type="ORF">DCHRY22_LOCUS4576</name>
</gene>
<accession>A0A8J2W155</accession>
<reference evidence="2" key="1">
    <citation type="submission" date="2021-09" db="EMBL/GenBank/DDBJ databases">
        <authorList>
            <person name="Martin H S."/>
        </authorList>
    </citation>
    <scope>NUCLEOTIDE SEQUENCE</scope>
</reference>
<keyword evidence="3" id="KW-1185">Reference proteome</keyword>
<proteinExistence type="predicted"/>
<organism evidence="2 3">
    <name type="scientific">Danaus chrysippus</name>
    <name type="common">African queen</name>
    <dbReference type="NCBI Taxonomy" id="151541"/>
    <lineage>
        <taxon>Eukaryota</taxon>
        <taxon>Metazoa</taxon>
        <taxon>Ecdysozoa</taxon>
        <taxon>Arthropoda</taxon>
        <taxon>Hexapoda</taxon>
        <taxon>Insecta</taxon>
        <taxon>Pterygota</taxon>
        <taxon>Neoptera</taxon>
        <taxon>Endopterygota</taxon>
        <taxon>Lepidoptera</taxon>
        <taxon>Glossata</taxon>
        <taxon>Ditrysia</taxon>
        <taxon>Papilionoidea</taxon>
        <taxon>Nymphalidae</taxon>
        <taxon>Danainae</taxon>
        <taxon>Danaini</taxon>
        <taxon>Danaina</taxon>
        <taxon>Danaus</taxon>
        <taxon>Anosia</taxon>
    </lineage>
</organism>
<dbReference type="Proteomes" id="UP000789524">
    <property type="component" value="Unassembled WGS sequence"/>
</dbReference>
<evidence type="ECO:0000313" key="3">
    <source>
        <dbReference type="Proteomes" id="UP000789524"/>
    </source>
</evidence>
<feature type="compositionally biased region" description="Polar residues" evidence="1">
    <location>
        <begin position="16"/>
        <end position="34"/>
    </location>
</feature>
<sequence length="128" mass="14341">MPVPSPDKRGGFIAGLTTQHGKTDMGKNTSTTENTGTLKTRRPRLRKTDNRFSMLFGIWTVKTMLQAGKMMEVGDVLCKYNLDLITLKEVRWSGAFQIDKQNFTLYYSGATKQGPYGTGFMVAFKSQT</sequence>
<comment type="caution">
    <text evidence="2">The sequence shown here is derived from an EMBL/GenBank/DDBJ whole genome shotgun (WGS) entry which is preliminary data.</text>
</comment>
<evidence type="ECO:0000313" key="2">
    <source>
        <dbReference type="EMBL" id="CAG9563439.1"/>
    </source>
</evidence>
<feature type="region of interest" description="Disordered" evidence="1">
    <location>
        <begin position="1"/>
        <end position="41"/>
    </location>
</feature>
<name>A0A8J2W155_9NEOP</name>
<dbReference type="EMBL" id="CAKASE010000049">
    <property type="protein sequence ID" value="CAG9563439.1"/>
    <property type="molecule type" value="Genomic_DNA"/>
</dbReference>
<evidence type="ECO:0000256" key="1">
    <source>
        <dbReference type="SAM" id="MobiDB-lite"/>
    </source>
</evidence>
<dbReference type="OrthoDB" id="6627613at2759"/>
<protein>
    <submittedName>
        <fullName evidence="2">(African queen) hypothetical protein</fullName>
    </submittedName>
</protein>
<dbReference type="AlphaFoldDB" id="A0A8J2W155"/>